<name>A0ACC2KU83_PERAE</name>
<reference evidence="1 2" key="1">
    <citation type="journal article" date="2022" name="Hortic Res">
        <title>A haplotype resolved chromosomal level avocado genome allows analysis of novel avocado genes.</title>
        <authorList>
            <person name="Nath O."/>
            <person name="Fletcher S.J."/>
            <person name="Hayward A."/>
            <person name="Shaw L.M."/>
            <person name="Masouleh A.K."/>
            <person name="Furtado A."/>
            <person name="Henry R.J."/>
            <person name="Mitter N."/>
        </authorList>
    </citation>
    <scope>NUCLEOTIDE SEQUENCE [LARGE SCALE GENOMIC DNA]</scope>
    <source>
        <strain evidence="2">cv. Hass</strain>
    </source>
</reference>
<dbReference type="EMBL" id="CM056819">
    <property type="protein sequence ID" value="KAJ8624329.1"/>
    <property type="molecule type" value="Genomic_DNA"/>
</dbReference>
<evidence type="ECO:0000313" key="1">
    <source>
        <dbReference type="EMBL" id="KAJ8624329.1"/>
    </source>
</evidence>
<dbReference type="Proteomes" id="UP001234297">
    <property type="component" value="Chromosome 11"/>
</dbReference>
<evidence type="ECO:0000313" key="2">
    <source>
        <dbReference type="Proteomes" id="UP001234297"/>
    </source>
</evidence>
<keyword evidence="2" id="KW-1185">Reference proteome</keyword>
<protein>
    <submittedName>
        <fullName evidence="1">Uncharacterized protein</fullName>
    </submittedName>
</protein>
<sequence>MTFWCAPSADSTATSKRQSIESLSENPRWSRQETLLAALPTLVDPAPELELSIAGAVSSLSRSIFVIPQGVPTLIPVEEIASLEPGH</sequence>
<organism evidence="1 2">
    <name type="scientific">Persea americana</name>
    <name type="common">Avocado</name>
    <dbReference type="NCBI Taxonomy" id="3435"/>
    <lineage>
        <taxon>Eukaryota</taxon>
        <taxon>Viridiplantae</taxon>
        <taxon>Streptophyta</taxon>
        <taxon>Embryophyta</taxon>
        <taxon>Tracheophyta</taxon>
        <taxon>Spermatophyta</taxon>
        <taxon>Magnoliopsida</taxon>
        <taxon>Magnoliidae</taxon>
        <taxon>Laurales</taxon>
        <taxon>Lauraceae</taxon>
        <taxon>Persea</taxon>
    </lineage>
</organism>
<proteinExistence type="predicted"/>
<comment type="caution">
    <text evidence="1">The sequence shown here is derived from an EMBL/GenBank/DDBJ whole genome shotgun (WGS) entry which is preliminary data.</text>
</comment>
<accession>A0ACC2KU83</accession>
<gene>
    <name evidence="1" type="ORF">MRB53_032859</name>
</gene>